<evidence type="ECO:0000313" key="4">
    <source>
        <dbReference type="Proteomes" id="UP001146793"/>
    </source>
</evidence>
<reference evidence="3" key="1">
    <citation type="submission" date="2022-08" db="EMBL/GenBank/DDBJ databases">
        <title>Novel sulphate-reducing endosymbionts in the free-living metamonad Anaeramoeba.</title>
        <authorList>
            <person name="Jerlstrom-Hultqvist J."/>
            <person name="Cepicka I."/>
            <person name="Gallot-Lavallee L."/>
            <person name="Salas-Leiva D."/>
            <person name="Curtis B.A."/>
            <person name="Zahonova K."/>
            <person name="Pipaliya S."/>
            <person name="Dacks J."/>
            <person name="Roger A.J."/>
        </authorList>
    </citation>
    <scope>NUCLEOTIDE SEQUENCE</scope>
    <source>
        <strain evidence="3">Busselton2</strain>
    </source>
</reference>
<evidence type="ECO:0000256" key="1">
    <source>
        <dbReference type="SAM" id="MobiDB-lite"/>
    </source>
</evidence>
<dbReference type="Pfam" id="PF14623">
    <property type="entry name" value="Vint"/>
    <property type="match status" value="1"/>
</dbReference>
<accession>A0AAV7ZX45</accession>
<dbReference type="InterPro" id="IPR032838">
    <property type="entry name" value="Vwaint_dom"/>
</dbReference>
<dbReference type="PANTHER" id="PTHR10579:SF43">
    <property type="entry name" value="ZINC FINGER (C3HC4-TYPE RING FINGER) FAMILY PROTEIN"/>
    <property type="match status" value="1"/>
</dbReference>
<dbReference type="PANTHER" id="PTHR10579">
    <property type="entry name" value="CALCIUM-ACTIVATED CHLORIDE CHANNEL REGULATOR"/>
    <property type="match status" value="1"/>
</dbReference>
<dbReference type="Proteomes" id="UP001146793">
    <property type="component" value="Unassembled WGS sequence"/>
</dbReference>
<organism evidence="3 4">
    <name type="scientific">Anaeramoeba flamelloides</name>
    <dbReference type="NCBI Taxonomy" id="1746091"/>
    <lineage>
        <taxon>Eukaryota</taxon>
        <taxon>Metamonada</taxon>
        <taxon>Anaeramoebidae</taxon>
        <taxon>Anaeramoeba</taxon>
    </lineage>
</organism>
<sequence>MTEKKQTINEKTEKTKRTEKSEKTKKTKETTKDIQIDIISDRTYSLITLNPPPLITTVHADIIAVVDVSGSMEIEATRQDPEGQTESDGLSYLDLVKHACNTIIENCSGRFGLVSYSKEATEELPITLMNEKGKKKAKKAVKGLEPLTCTNIWDGLLTALEMVRKSDCKNAHILLLTDGDPNERPPKGELFELQSYLDEHNLDCSIHTFGFGYYLMTELLVDISKIGNGTFSFIPDPGFVGTCFINTLSNIMVTKTTHAVLKIEKTNNVEIDESQFFDATTSNWGLTIPISHIHHGQPRHILIKNKFPNEGFKVGSNTTTYLKTYLEYRDSISNEIVNIEAVGNVIVEANDENIKIQWLRNEFEQLINQCLKIDIKEGFDKMVEFQKLLVDNDYLEAISKDVNEVKKALSRKDWFERWGKHYLPSLSSAHRGEYCNNFKDPGVQFYGGKGFKIIQDLIHDTFCNMKPPTHSDYYYDSEEIDMAWYDDSNNACFHGNSPVLMQKNKTKPVKDVKKGDVLQNGAKVVCVVKTECSQGKTNLVTIGDLKITPWHPMRKNGQWVFPCEIQTPIYQSCDYVYSFVLDSKHTIEIGGHDCVTFGHGLKSPIVERTFYPSQLSMKYSVSKEMFKSSVLTHNYFGTDKVINDLQKMYGWKQGEILLKSITRSESGLINGLVKF</sequence>
<dbReference type="InterPro" id="IPR002035">
    <property type="entry name" value="VWF_A"/>
</dbReference>
<comment type="caution">
    <text evidence="3">The sequence shown here is derived from an EMBL/GenBank/DDBJ whole genome shotgun (WGS) entry which is preliminary data.</text>
</comment>
<dbReference type="SMART" id="SM00327">
    <property type="entry name" value="VWA"/>
    <property type="match status" value="1"/>
</dbReference>
<feature type="region of interest" description="Disordered" evidence="1">
    <location>
        <begin position="1"/>
        <end position="30"/>
    </location>
</feature>
<protein>
    <submittedName>
        <fullName evidence="3">Calcium-activated chloride channel regulator</fullName>
    </submittedName>
</protein>
<evidence type="ECO:0000259" key="2">
    <source>
        <dbReference type="PROSITE" id="PS50234"/>
    </source>
</evidence>
<dbReference type="AlphaFoldDB" id="A0AAV7ZX45"/>
<dbReference type="InterPro" id="IPR036465">
    <property type="entry name" value="vWFA_dom_sf"/>
</dbReference>
<evidence type="ECO:0000313" key="3">
    <source>
        <dbReference type="EMBL" id="KAJ3446517.1"/>
    </source>
</evidence>
<name>A0AAV7ZX45_9EUKA</name>
<proteinExistence type="predicted"/>
<dbReference type="Pfam" id="PF00092">
    <property type="entry name" value="VWA"/>
    <property type="match status" value="1"/>
</dbReference>
<dbReference type="InterPro" id="IPR036844">
    <property type="entry name" value="Hint_dom_sf"/>
</dbReference>
<gene>
    <name evidence="3" type="ORF">M0812_08327</name>
</gene>
<feature type="domain" description="VWFA" evidence="2">
    <location>
        <begin position="61"/>
        <end position="248"/>
    </location>
</feature>
<dbReference type="InterPro" id="IPR039510">
    <property type="entry name" value="Vint_dom"/>
</dbReference>
<dbReference type="Pfam" id="PF14624">
    <property type="entry name" value="Vwaint"/>
    <property type="match status" value="1"/>
</dbReference>
<dbReference type="EMBL" id="JANTQA010000020">
    <property type="protein sequence ID" value="KAJ3446517.1"/>
    <property type="molecule type" value="Genomic_DNA"/>
</dbReference>
<dbReference type="SUPFAM" id="SSF53300">
    <property type="entry name" value="vWA-like"/>
    <property type="match status" value="1"/>
</dbReference>
<dbReference type="PROSITE" id="PS50234">
    <property type="entry name" value="VWFA"/>
    <property type="match status" value="1"/>
</dbReference>
<dbReference type="Gene3D" id="2.170.16.10">
    <property type="entry name" value="Hedgehog/Intein (Hint) domain"/>
    <property type="match status" value="1"/>
</dbReference>
<dbReference type="SUPFAM" id="SSF51294">
    <property type="entry name" value="Hedgehog/intein (Hint) domain"/>
    <property type="match status" value="1"/>
</dbReference>
<dbReference type="Gene3D" id="3.40.50.410">
    <property type="entry name" value="von Willebrand factor, type A domain"/>
    <property type="match status" value="1"/>
</dbReference>
<dbReference type="InterPro" id="IPR051266">
    <property type="entry name" value="CLCR"/>
</dbReference>